<keyword evidence="7" id="KW-1185">Reference proteome</keyword>
<protein>
    <submittedName>
        <fullName evidence="6">Uncharacterized protein</fullName>
    </submittedName>
</protein>
<keyword evidence="1" id="KW-1133">Transmembrane helix</keyword>
<comment type="caution">
    <text evidence="6">The sequence shown here is derived from an EMBL/GenBank/DDBJ whole genome shotgun (WGS) entry which is preliminary data.</text>
</comment>
<dbReference type="InterPro" id="IPR045474">
    <property type="entry name" value="GEVED"/>
</dbReference>
<dbReference type="Pfam" id="PF19076">
    <property type="entry name" value="CshA_repeat"/>
    <property type="match status" value="1"/>
</dbReference>
<feature type="signal peptide" evidence="2">
    <location>
        <begin position="1"/>
        <end position="31"/>
    </location>
</feature>
<dbReference type="InterPro" id="IPR040683">
    <property type="entry name" value="CshA_NR2"/>
</dbReference>
<sequence>MRKIPRRLAASALATACLGALLVGGHPPASAQYATEGSGAYVGSVDWFEWGVAGQVLTAGSPFTVTNTTSVGGHTLATTCTVSNLDRNVRVYNPTSWGRSGINALYRGTGLVNGLSVSGATASFDLSCSATFDGEPYALPGLVMADAEQSASNEWVQITAQSPATVQVIDRTRAAGCTGDINADATTVQYDESTTGTQVRFSNTSLCASGPTAVSYVSADHARVAMKGGGTSALAVGVMLPQEYSDGPTSYGDAGYLVRPTITGGVIPAPAAVGDPAVRTPLFAGFTPATFTSGLATLGAGQTFEGTARSNATATGDNDDAFSTPPAISGVVAGQTYSLAVPITRHGNAVLQLRGFIDWNGNGQFEADEASNPTSQFLAATGNRTLTWTVPGDVRSSPEGGSLLRLRLAQASLQPLATGASVASPVGLWAQPVTTTGQLTNYAGEVEDYLIPINVPINAMDDDFTASAISTAGGTTPSVLINDTVGAEPATTENVTFTLTDEGGLAGAILNPDGTVTVPPGTEAAVYELTYEICQTADSTSCSTAMVRISIFDQPTAEPDTASTVAGVPLTIDPVTNDQPSTGSTFDPTTLLLIDPASNEPVTSVTTTDGVYEVVDGQITFTPAEGYTGTDEPIGYQITDTSGQVVPSTLTVTVGPMAEWPILDPLVGSSLAALALLVGGVLIVRRRRQVEPA</sequence>
<name>A0A4S8N772_9ACTN</name>
<accession>A0A4S8N772</accession>
<proteinExistence type="predicted"/>
<dbReference type="Pfam" id="PF20009">
    <property type="entry name" value="GEVED"/>
    <property type="match status" value="1"/>
</dbReference>
<reference evidence="6 7" key="1">
    <citation type="journal article" date="2009" name="Int. J. Syst. Evol. Microbiol.">
        <title>Nocardioides caeni sp. nov., isolated from wastewater.</title>
        <authorList>
            <person name="Yoon J.H."/>
            <person name="Kang S.J."/>
            <person name="Park S."/>
            <person name="Kim W."/>
            <person name="Oh T.K."/>
        </authorList>
    </citation>
    <scope>NUCLEOTIDE SEQUENCE [LARGE SCALE GENOMIC DNA]</scope>
    <source>
        <strain evidence="6 7">DSM 23134</strain>
    </source>
</reference>
<dbReference type="OrthoDB" id="134475at2"/>
<dbReference type="InterPro" id="IPR026395">
    <property type="entry name" value="CshA_fibril"/>
</dbReference>
<feature type="transmembrane region" description="Helical" evidence="1">
    <location>
        <begin position="666"/>
        <end position="684"/>
    </location>
</feature>
<evidence type="ECO:0000313" key="7">
    <source>
        <dbReference type="Proteomes" id="UP000307087"/>
    </source>
</evidence>
<dbReference type="EMBL" id="STGW01000010">
    <property type="protein sequence ID" value="THV10524.1"/>
    <property type="molecule type" value="Genomic_DNA"/>
</dbReference>
<evidence type="ECO:0000256" key="1">
    <source>
        <dbReference type="SAM" id="Phobius"/>
    </source>
</evidence>
<feature type="domain" description="CshA" evidence="4">
    <location>
        <begin position="554"/>
        <end position="654"/>
    </location>
</feature>
<organism evidence="6 7">
    <name type="scientific">Nocardioides caeni</name>
    <dbReference type="NCBI Taxonomy" id="574700"/>
    <lineage>
        <taxon>Bacteria</taxon>
        <taxon>Bacillati</taxon>
        <taxon>Actinomycetota</taxon>
        <taxon>Actinomycetes</taxon>
        <taxon>Propionibacteriales</taxon>
        <taxon>Nocardioidaceae</taxon>
        <taxon>Nocardioides</taxon>
    </lineage>
</organism>
<dbReference type="AlphaFoldDB" id="A0A4S8N772"/>
<dbReference type="Proteomes" id="UP000307087">
    <property type="component" value="Unassembled WGS sequence"/>
</dbReference>
<gene>
    <name evidence="6" type="ORF">E9934_14470</name>
</gene>
<keyword evidence="1" id="KW-0472">Membrane</keyword>
<evidence type="ECO:0000259" key="4">
    <source>
        <dbReference type="Pfam" id="PF19076"/>
    </source>
</evidence>
<feature type="domain" description="GEVED" evidence="5">
    <location>
        <begin position="353"/>
        <end position="451"/>
    </location>
</feature>
<evidence type="ECO:0000259" key="5">
    <source>
        <dbReference type="Pfam" id="PF20009"/>
    </source>
</evidence>
<evidence type="ECO:0000259" key="3">
    <source>
        <dbReference type="Pfam" id="PF18651"/>
    </source>
</evidence>
<keyword evidence="1" id="KW-0812">Transmembrane</keyword>
<evidence type="ECO:0000256" key="2">
    <source>
        <dbReference type="SAM" id="SignalP"/>
    </source>
</evidence>
<evidence type="ECO:0000313" key="6">
    <source>
        <dbReference type="EMBL" id="THV10524.1"/>
    </source>
</evidence>
<dbReference type="RefSeq" id="WP_136563602.1">
    <property type="nucleotide sequence ID" value="NZ_STGW01000010.1"/>
</dbReference>
<dbReference type="Pfam" id="PF18651">
    <property type="entry name" value="CshA_NR2"/>
    <property type="match status" value="1"/>
</dbReference>
<feature type="domain" description="Surface adhesin CshA non-repetitive" evidence="3">
    <location>
        <begin position="44"/>
        <end position="239"/>
    </location>
</feature>
<feature type="chain" id="PRO_5020760604" evidence="2">
    <location>
        <begin position="32"/>
        <end position="693"/>
    </location>
</feature>
<keyword evidence="2" id="KW-0732">Signal</keyword>